<name>G2YSR8_BOTF4</name>
<sequence>MCVTTRKVLKYIERVAVMKFEHSRGDSKREAVEEGVRGALNSTLRGAQAGVQTGRTLQK</sequence>
<dbReference type="InParanoid" id="G2YSR8"/>
<dbReference type="AlphaFoldDB" id="G2YSR8"/>
<dbReference type="Proteomes" id="UP000008177">
    <property type="component" value="Unplaced contigs"/>
</dbReference>
<evidence type="ECO:0000313" key="2">
    <source>
        <dbReference type="Proteomes" id="UP000008177"/>
    </source>
</evidence>
<dbReference type="HOGENOM" id="CLU_2960519_0_0_1"/>
<accession>G2YSR8</accession>
<proteinExistence type="predicted"/>
<gene>
    <name evidence="1" type="ORF">BofuT4_uP127140.1</name>
</gene>
<reference evidence="2" key="1">
    <citation type="journal article" date="2011" name="PLoS Genet.">
        <title>Genomic analysis of the necrotrophic fungal pathogens Sclerotinia sclerotiorum and Botrytis cinerea.</title>
        <authorList>
            <person name="Amselem J."/>
            <person name="Cuomo C.A."/>
            <person name="van Kan J.A."/>
            <person name="Viaud M."/>
            <person name="Benito E.P."/>
            <person name="Couloux A."/>
            <person name="Coutinho P.M."/>
            <person name="de Vries R.P."/>
            <person name="Dyer P.S."/>
            <person name="Fillinger S."/>
            <person name="Fournier E."/>
            <person name="Gout L."/>
            <person name="Hahn M."/>
            <person name="Kohn L."/>
            <person name="Lapalu N."/>
            <person name="Plummer K.M."/>
            <person name="Pradier J.M."/>
            <person name="Quevillon E."/>
            <person name="Sharon A."/>
            <person name="Simon A."/>
            <person name="ten Have A."/>
            <person name="Tudzynski B."/>
            <person name="Tudzynski P."/>
            <person name="Wincker P."/>
            <person name="Andrew M."/>
            <person name="Anthouard V."/>
            <person name="Beever R.E."/>
            <person name="Beffa R."/>
            <person name="Benoit I."/>
            <person name="Bouzid O."/>
            <person name="Brault B."/>
            <person name="Chen Z."/>
            <person name="Choquer M."/>
            <person name="Collemare J."/>
            <person name="Cotton P."/>
            <person name="Danchin E.G."/>
            <person name="Da Silva C."/>
            <person name="Gautier A."/>
            <person name="Giraud C."/>
            <person name="Giraud T."/>
            <person name="Gonzalez C."/>
            <person name="Grossetete S."/>
            <person name="Guldener U."/>
            <person name="Henrissat B."/>
            <person name="Howlett B.J."/>
            <person name="Kodira C."/>
            <person name="Kretschmer M."/>
            <person name="Lappartient A."/>
            <person name="Leroch M."/>
            <person name="Levis C."/>
            <person name="Mauceli E."/>
            <person name="Neuveglise C."/>
            <person name="Oeser B."/>
            <person name="Pearson M."/>
            <person name="Poulain J."/>
            <person name="Poussereau N."/>
            <person name="Quesneville H."/>
            <person name="Rascle C."/>
            <person name="Schumacher J."/>
            <person name="Segurens B."/>
            <person name="Sexton A."/>
            <person name="Silva E."/>
            <person name="Sirven C."/>
            <person name="Soanes D.M."/>
            <person name="Talbot N.J."/>
            <person name="Templeton M."/>
            <person name="Yandava C."/>
            <person name="Yarden O."/>
            <person name="Zeng Q."/>
            <person name="Rollins J.A."/>
            <person name="Lebrun M.H."/>
            <person name="Dickman M."/>
        </authorList>
    </citation>
    <scope>NUCLEOTIDE SEQUENCE [LARGE SCALE GENOMIC DNA]</scope>
    <source>
        <strain evidence="2">T4</strain>
    </source>
</reference>
<evidence type="ECO:0000313" key="1">
    <source>
        <dbReference type="EMBL" id="CCD54666.1"/>
    </source>
</evidence>
<protein>
    <submittedName>
        <fullName evidence="1">Uncharacterized protein</fullName>
    </submittedName>
</protein>
<organism evidence="1 2">
    <name type="scientific">Botryotinia fuckeliana (strain T4)</name>
    <name type="common">Noble rot fungus</name>
    <name type="synonym">Botrytis cinerea</name>
    <dbReference type="NCBI Taxonomy" id="999810"/>
    <lineage>
        <taxon>Eukaryota</taxon>
        <taxon>Fungi</taxon>
        <taxon>Dikarya</taxon>
        <taxon>Ascomycota</taxon>
        <taxon>Pezizomycotina</taxon>
        <taxon>Leotiomycetes</taxon>
        <taxon>Helotiales</taxon>
        <taxon>Sclerotiniaceae</taxon>
        <taxon>Botrytis</taxon>
    </lineage>
</organism>
<dbReference type="EMBL" id="FQ790351">
    <property type="protein sequence ID" value="CCD54666.1"/>
    <property type="molecule type" value="Genomic_DNA"/>
</dbReference>